<organism evidence="1 2">
    <name type="scientific">Paenibacillus nuruki</name>
    <dbReference type="NCBI Taxonomy" id="1886670"/>
    <lineage>
        <taxon>Bacteria</taxon>
        <taxon>Bacillati</taxon>
        <taxon>Bacillota</taxon>
        <taxon>Bacilli</taxon>
        <taxon>Bacillales</taxon>
        <taxon>Paenibacillaceae</taxon>
        <taxon>Paenibacillus</taxon>
    </lineage>
</organism>
<keyword evidence="2" id="KW-1185">Reference proteome</keyword>
<proteinExistence type="predicted"/>
<dbReference type="EMBL" id="MDER01000083">
    <property type="protein sequence ID" value="ODP26634.1"/>
    <property type="molecule type" value="Genomic_DNA"/>
</dbReference>
<reference evidence="1 2" key="1">
    <citation type="submission" date="2016-08" db="EMBL/GenBank/DDBJ databases">
        <title>Genome sequencing of Paenibacillus sp. TI45-13ar, isolated from Korean traditional nuruk.</title>
        <authorList>
            <person name="Kim S.-J."/>
        </authorList>
    </citation>
    <scope>NUCLEOTIDE SEQUENCE [LARGE SCALE GENOMIC DNA]</scope>
    <source>
        <strain evidence="1 2">TI45-13ar</strain>
    </source>
</reference>
<accession>A0A1E3KYS0</accession>
<evidence type="ECO:0000313" key="2">
    <source>
        <dbReference type="Proteomes" id="UP000094578"/>
    </source>
</evidence>
<gene>
    <name evidence="1" type="ORF">PTI45_04016</name>
</gene>
<dbReference type="Proteomes" id="UP000094578">
    <property type="component" value="Unassembled WGS sequence"/>
</dbReference>
<dbReference type="STRING" id="1886670.PTI45_04016"/>
<dbReference type="InterPro" id="IPR022357">
    <property type="entry name" value="MIP_CS"/>
</dbReference>
<protein>
    <recommendedName>
        <fullName evidence="3">IrrE N-terminal-like domain-containing protein</fullName>
    </recommendedName>
</protein>
<dbReference type="AlphaFoldDB" id="A0A1E3KYS0"/>
<evidence type="ECO:0000313" key="1">
    <source>
        <dbReference type="EMBL" id="ODP26634.1"/>
    </source>
</evidence>
<dbReference type="PROSITE" id="PS00221">
    <property type="entry name" value="MIP"/>
    <property type="match status" value="1"/>
</dbReference>
<name>A0A1E3KYS0_9BACL</name>
<dbReference type="PATRIC" id="fig|1886670.3.peg.4043"/>
<evidence type="ECO:0008006" key="3">
    <source>
        <dbReference type="Google" id="ProtNLM"/>
    </source>
</evidence>
<sequence length="118" mass="13857">MYRELKKSEIGLETLDIIRNNSIRIDLDYSKQNGLYGLAIEDYRSIIYVQNTQSKKKTAQIIIHEVTHNMLNTSVYTQREEVIAHIREAKHLNPSLSIGEIRRIIKNVENLYPELPYQ</sequence>
<comment type="caution">
    <text evidence="1">The sequence shown here is derived from an EMBL/GenBank/DDBJ whole genome shotgun (WGS) entry which is preliminary data.</text>
</comment>